<dbReference type="SUPFAM" id="SSF159245">
    <property type="entry name" value="AttH-like"/>
    <property type="match status" value="1"/>
</dbReference>
<feature type="domain" description="AttH" evidence="2">
    <location>
        <begin position="57"/>
        <end position="231"/>
    </location>
</feature>
<organism evidence="3 4">
    <name type="scientific">Nitrospira japonica</name>
    <dbReference type="NCBI Taxonomy" id="1325564"/>
    <lineage>
        <taxon>Bacteria</taxon>
        <taxon>Pseudomonadati</taxon>
        <taxon>Nitrospirota</taxon>
        <taxon>Nitrospiria</taxon>
        <taxon>Nitrospirales</taxon>
        <taxon>Nitrospiraceae</taxon>
        <taxon>Nitrospira</taxon>
    </lineage>
</organism>
<keyword evidence="4" id="KW-1185">Reference proteome</keyword>
<dbReference type="Pfam" id="PF07143">
    <property type="entry name" value="CrtC"/>
    <property type="match status" value="1"/>
</dbReference>
<feature type="chain" id="PRO_5012190347" description="AttH domain-containing protein" evidence="1">
    <location>
        <begin position="28"/>
        <end position="377"/>
    </location>
</feature>
<proteinExistence type="predicted"/>
<dbReference type="Pfam" id="PF17186">
    <property type="entry name" value="Lipocalin_9"/>
    <property type="match status" value="1"/>
</dbReference>
<keyword evidence="1" id="KW-0732">Signal</keyword>
<evidence type="ECO:0000313" key="4">
    <source>
        <dbReference type="Proteomes" id="UP000192042"/>
    </source>
</evidence>
<dbReference type="InterPro" id="IPR023374">
    <property type="entry name" value="AttH-like_dom_sf"/>
</dbReference>
<name>A0A1W1I452_9BACT</name>
<evidence type="ECO:0000313" key="3">
    <source>
        <dbReference type="EMBL" id="SLM47731.1"/>
    </source>
</evidence>
<dbReference type="AlphaFoldDB" id="A0A1W1I452"/>
<dbReference type="STRING" id="1325564.NSJP_1559"/>
<dbReference type="KEGG" id="nja:NSJP_1559"/>
<dbReference type="PANTHER" id="PTHR38591:SF1">
    <property type="entry name" value="BLL1000 PROTEIN"/>
    <property type="match status" value="1"/>
</dbReference>
<dbReference type="Proteomes" id="UP000192042">
    <property type="component" value="Chromosome I"/>
</dbReference>
<gene>
    <name evidence="3" type="ORF">NSJP_1559</name>
</gene>
<dbReference type="PANTHER" id="PTHR38591">
    <property type="entry name" value="HYDROLASE"/>
    <property type="match status" value="1"/>
</dbReference>
<evidence type="ECO:0000259" key="2">
    <source>
        <dbReference type="Pfam" id="PF07143"/>
    </source>
</evidence>
<feature type="signal peptide" evidence="1">
    <location>
        <begin position="1"/>
        <end position="27"/>
    </location>
</feature>
<dbReference type="InterPro" id="IPR010791">
    <property type="entry name" value="AttH_dom"/>
</dbReference>
<sequence>MQMETSNRRCWWWALPALPLLATLTFAAKVTDEFRPATKGYVYQFPRDHGSHDEFRTEWWYYTGHLATATGRRFGYQLTFFRRGVPKEQITTFPSQWSISHLYLAHFAVTDLDGRQFRYAEKLSRAGLGKAGADSDRLHVWIDRWSAEAHPDPVRHRLQAADQDLALALDLTPDKPPVVHGTGGISRKGAAQAQASHYYSFTSMAAAGQLRIGHESFDVTGTGWMDHEFGSADLGEDVVGWDWFSLQLSDRTELMLYRLRRADGSADPVSSGTFIDKDGTPQHLAFKDLKLEPLSRWTSPASKAVYPQRWRLTVASKQLSLELAPLMAEQELTTTRSTQVTYWEGAIDVTGTVQEKPITGKGYMELTGYAERFTKKL</sequence>
<reference evidence="3 4" key="1">
    <citation type="submission" date="2017-03" db="EMBL/GenBank/DDBJ databases">
        <authorList>
            <person name="Afonso C.L."/>
            <person name="Miller P.J."/>
            <person name="Scott M.A."/>
            <person name="Spackman E."/>
            <person name="Goraichik I."/>
            <person name="Dimitrov K.M."/>
            <person name="Suarez D.L."/>
            <person name="Swayne D.E."/>
        </authorList>
    </citation>
    <scope>NUCLEOTIDE SEQUENCE [LARGE SCALE GENOMIC DNA]</scope>
    <source>
        <strain evidence="3">Genome sequencing of Nitrospira japonica strain NJ11</strain>
    </source>
</reference>
<dbReference type="EMBL" id="LT828648">
    <property type="protein sequence ID" value="SLM47731.1"/>
    <property type="molecule type" value="Genomic_DNA"/>
</dbReference>
<protein>
    <recommendedName>
        <fullName evidence="2">AttH domain-containing protein</fullName>
    </recommendedName>
</protein>
<evidence type="ECO:0000256" key="1">
    <source>
        <dbReference type="SAM" id="SignalP"/>
    </source>
</evidence>
<dbReference type="Gene3D" id="2.40.370.10">
    <property type="entry name" value="AttH-like domain"/>
    <property type="match status" value="2"/>
</dbReference>
<accession>A0A1W1I452</accession>